<evidence type="ECO:0000259" key="1">
    <source>
        <dbReference type="Pfam" id="PF12867"/>
    </source>
</evidence>
<dbReference type="Pfam" id="PF12867">
    <property type="entry name" value="DinB_2"/>
    <property type="match status" value="1"/>
</dbReference>
<feature type="domain" description="DinB-like" evidence="1">
    <location>
        <begin position="25"/>
        <end position="173"/>
    </location>
</feature>
<dbReference type="InterPro" id="IPR024775">
    <property type="entry name" value="DinB-like"/>
</dbReference>
<name>A0A4Q5L9G4_9BACT</name>
<gene>
    <name evidence="2" type="ORF">EWM57_14030</name>
</gene>
<dbReference type="Proteomes" id="UP000294155">
    <property type="component" value="Unassembled WGS sequence"/>
</dbReference>
<dbReference type="InterPro" id="IPR034660">
    <property type="entry name" value="DinB/YfiT-like"/>
</dbReference>
<dbReference type="SUPFAM" id="SSF109854">
    <property type="entry name" value="DinB/YfiT-like putative metalloenzymes"/>
    <property type="match status" value="1"/>
</dbReference>
<proteinExistence type="predicted"/>
<evidence type="ECO:0000313" key="2">
    <source>
        <dbReference type="EMBL" id="RYU78409.1"/>
    </source>
</evidence>
<comment type="caution">
    <text evidence="2">The sequence shown here is derived from an EMBL/GenBank/DDBJ whole genome shotgun (WGS) entry which is preliminary data.</text>
</comment>
<dbReference type="OrthoDB" id="1524454at2"/>
<protein>
    <submittedName>
        <fullName evidence="2">DinB family protein</fullName>
    </submittedName>
</protein>
<accession>A0A4Q5L9G4</accession>
<dbReference type="Gene3D" id="1.20.120.450">
    <property type="entry name" value="dinb family like domain"/>
    <property type="match status" value="1"/>
</dbReference>
<keyword evidence="3" id="KW-1185">Reference proteome</keyword>
<sequence>MNASTFIRTLHQRVQHLHATVSADFAPLDAALLNFKPGPDSWSILECLEHLNRYSRYYNAQLAQALAQPVAAPPAEFKFSWLGRKSIETVRPENRKLQKTLARMNPNQSRLDQAVLAEFLAHQTELLALLDCARQANLGRKAVSVEFFKLLKLSIGDTLEFVVAHQERHIQQAGRVHQQLRPELA</sequence>
<dbReference type="AlphaFoldDB" id="A0A4Q5L9G4"/>
<reference evidence="2 3" key="1">
    <citation type="submission" date="2019-02" db="EMBL/GenBank/DDBJ databases">
        <title>Bacterial novel species isolated from soil.</title>
        <authorList>
            <person name="Jung H.-Y."/>
        </authorList>
    </citation>
    <scope>NUCLEOTIDE SEQUENCE [LARGE SCALE GENOMIC DNA]</scope>
    <source>
        <strain evidence="2 3">1-3-3-3</strain>
    </source>
</reference>
<organism evidence="2 3">
    <name type="scientific">Hymenobacter persicinus</name>
    <dbReference type="NCBI Taxonomy" id="2025506"/>
    <lineage>
        <taxon>Bacteria</taxon>
        <taxon>Pseudomonadati</taxon>
        <taxon>Bacteroidota</taxon>
        <taxon>Cytophagia</taxon>
        <taxon>Cytophagales</taxon>
        <taxon>Hymenobacteraceae</taxon>
        <taxon>Hymenobacter</taxon>
    </lineage>
</organism>
<dbReference type="RefSeq" id="WP_129921787.1">
    <property type="nucleotide sequence ID" value="NZ_SEWE01000030.1"/>
</dbReference>
<dbReference type="EMBL" id="SEWE01000030">
    <property type="protein sequence ID" value="RYU78409.1"/>
    <property type="molecule type" value="Genomic_DNA"/>
</dbReference>
<evidence type="ECO:0000313" key="3">
    <source>
        <dbReference type="Proteomes" id="UP000294155"/>
    </source>
</evidence>